<reference evidence="2 3" key="1">
    <citation type="submission" date="2015-04" db="EMBL/GenBank/DDBJ databases">
        <title>Complete Genome Sequence of Brevibacterium flavum ATCC 15168.</title>
        <authorList>
            <person name="Ahn J."/>
            <person name="Park G."/>
            <person name="Jeon W."/>
            <person name="Jang Y."/>
            <person name="Jang M."/>
            <person name="Lee H."/>
            <person name="Lee H."/>
        </authorList>
    </citation>
    <scope>NUCLEOTIDE SEQUENCE [LARGE SCALE GENOMIC DNA]</scope>
    <source>
        <strain evidence="2 3">ATCC 15168</strain>
    </source>
</reference>
<dbReference type="GO" id="GO:0005829">
    <property type="term" value="C:cytosol"/>
    <property type="evidence" value="ECO:0007669"/>
    <property type="project" value="TreeGrafter"/>
</dbReference>
<dbReference type="PANTHER" id="PTHR30543">
    <property type="entry name" value="CHROMATE REDUCTASE"/>
    <property type="match status" value="1"/>
</dbReference>
<dbReference type="HOGENOM" id="CLU_055322_2_2_11"/>
<dbReference type="GO" id="GO:0016491">
    <property type="term" value="F:oxidoreductase activity"/>
    <property type="evidence" value="ECO:0007669"/>
    <property type="project" value="InterPro"/>
</dbReference>
<dbReference type="GO" id="GO:0010181">
    <property type="term" value="F:FMN binding"/>
    <property type="evidence" value="ECO:0007669"/>
    <property type="project" value="TreeGrafter"/>
</dbReference>
<dbReference type="InterPro" id="IPR050712">
    <property type="entry name" value="NAD(P)H-dep_reductase"/>
</dbReference>
<dbReference type="Proteomes" id="UP000034037">
    <property type="component" value="Chromosome"/>
</dbReference>
<dbReference type="PANTHER" id="PTHR30543:SF21">
    <property type="entry name" value="NAD(P)H-DEPENDENT FMN REDUCTASE LOT6"/>
    <property type="match status" value="1"/>
</dbReference>
<evidence type="ECO:0000313" key="2">
    <source>
        <dbReference type="EMBL" id="AKF28667.1"/>
    </source>
</evidence>
<dbReference type="Gene3D" id="3.40.50.360">
    <property type="match status" value="1"/>
</dbReference>
<dbReference type="RefSeq" id="WP_003862578.1">
    <property type="nucleotide sequence ID" value="NZ_CP011309.1"/>
</dbReference>
<feature type="domain" description="NADPH-dependent FMN reductase-like" evidence="1">
    <location>
        <begin position="1"/>
        <end position="151"/>
    </location>
</feature>
<dbReference type="PATRIC" id="fig|92706.3.peg.3065"/>
<dbReference type="InterPro" id="IPR005025">
    <property type="entry name" value="FMN_Rdtase-like_dom"/>
</dbReference>
<protein>
    <submittedName>
        <fullName evidence="2">NADPH-dependent FMN reductase</fullName>
    </submittedName>
</protein>
<dbReference type="InterPro" id="IPR029039">
    <property type="entry name" value="Flavoprotein-like_sf"/>
</dbReference>
<name>A0A0F6WRT7_9CORY</name>
<dbReference type="EMBL" id="CP011309">
    <property type="protein sequence ID" value="AKF28667.1"/>
    <property type="molecule type" value="Genomic_DNA"/>
</dbReference>
<keyword evidence="3" id="KW-1185">Reference proteome</keyword>
<evidence type="ECO:0000313" key="3">
    <source>
        <dbReference type="Proteomes" id="UP000034037"/>
    </source>
</evidence>
<gene>
    <name evidence="2" type="ORF">YH66_14595</name>
</gene>
<dbReference type="SUPFAM" id="SSF52218">
    <property type="entry name" value="Flavoproteins"/>
    <property type="match status" value="1"/>
</dbReference>
<organism evidence="2 3">
    <name type="scientific">[Brevibacterium] flavum</name>
    <dbReference type="NCBI Taxonomy" id="92706"/>
    <lineage>
        <taxon>Bacteria</taxon>
        <taxon>Bacillati</taxon>
        <taxon>Actinomycetota</taxon>
        <taxon>Actinomycetes</taxon>
        <taxon>Mycobacteriales</taxon>
        <taxon>Corynebacteriaceae</taxon>
        <taxon>Corynebacterium</taxon>
    </lineage>
</organism>
<evidence type="ECO:0000259" key="1">
    <source>
        <dbReference type="Pfam" id="PF03358"/>
    </source>
</evidence>
<dbReference type="Pfam" id="PF03358">
    <property type="entry name" value="FMN_red"/>
    <property type="match status" value="1"/>
</dbReference>
<sequence>MKIGVILGSIREGRFGAGVADWVMEQVAAYAAPDAEFELLDLKSFNVPLLESATVPAAANKQYDDPQVTAWSKAIDACDAFIFITPEYNHGVPGAFKNAFDVLGNEWQNKVVAFVSYGAAEGVRAVEQWRQIVGNFNIFDIRSQVTFSTFTENKDGAFSPNERRAGELDRLLDSLLTAVRD</sequence>
<proteinExistence type="predicted"/>
<dbReference type="AlphaFoldDB" id="A0A0F6WRT7"/>
<accession>A0A0F6WRT7</accession>